<keyword evidence="3" id="KW-0408">Iron</keyword>
<feature type="domain" description="4Fe-4S ferredoxin-type" evidence="6">
    <location>
        <begin position="199"/>
        <end position="229"/>
    </location>
</feature>
<name>A0A9D1RI64_9BACT</name>
<dbReference type="AlphaFoldDB" id="A0A9D1RI64"/>
<dbReference type="EMBL" id="DXGG01000200">
    <property type="protein sequence ID" value="HIW87880.1"/>
    <property type="molecule type" value="Genomic_DNA"/>
</dbReference>
<keyword evidence="5" id="KW-0732">Signal</keyword>
<dbReference type="InterPro" id="IPR007160">
    <property type="entry name" value="DUF362"/>
</dbReference>
<dbReference type="GO" id="GO:0046872">
    <property type="term" value="F:metal ion binding"/>
    <property type="evidence" value="ECO:0007669"/>
    <property type="project" value="UniProtKB-KW"/>
</dbReference>
<dbReference type="PANTHER" id="PTHR24960:SF79">
    <property type="entry name" value="PHOTOSYSTEM I IRON-SULFUR CENTER"/>
    <property type="match status" value="1"/>
</dbReference>
<dbReference type="PROSITE" id="PS51379">
    <property type="entry name" value="4FE4S_FER_2"/>
    <property type="match status" value="2"/>
</dbReference>
<gene>
    <name evidence="7" type="ORF">IAC47_06365</name>
</gene>
<evidence type="ECO:0000256" key="3">
    <source>
        <dbReference type="ARBA" id="ARBA00023004"/>
    </source>
</evidence>
<keyword evidence="1" id="KW-0004">4Fe-4S</keyword>
<reference evidence="7" key="1">
    <citation type="journal article" date="2021" name="PeerJ">
        <title>Extensive microbial diversity within the chicken gut microbiome revealed by metagenomics and culture.</title>
        <authorList>
            <person name="Gilroy R."/>
            <person name="Ravi A."/>
            <person name="Getino M."/>
            <person name="Pursley I."/>
            <person name="Horton D.L."/>
            <person name="Alikhan N.F."/>
            <person name="Baker D."/>
            <person name="Gharbi K."/>
            <person name="Hall N."/>
            <person name="Watson M."/>
            <person name="Adriaenssens E.M."/>
            <person name="Foster-Nyarko E."/>
            <person name="Jarju S."/>
            <person name="Secka A."/>
            <person name="Antonio M."/>
            <person name="Oren A."/>
            <person name="Chaudhuri R.R."/>
            <person name="La Ragione R."/>
            <person name="Hildebrand F."/>
            <person name="Pallen M.J."/>
        </authorList>
    </citation>
    <scope>NUCLEOTIDE SEQUENCE</scope>
    <source>
        <strain evidence="7">Gambia16-930</strain>
    </source>
</reference>
<evidence type="ECO:0000313" key="7">
    <source>
        <dbReference type="EMBL" id="HIW87880.1"/>
    </source>
</evidence>
<dbReference type="InterPro" id="IPR017896">
    <property type="entry name" value="4Fe4S_Fe-S-bd"/>
</dbReference>
<reference evidence="7" key="2">
    <citation type="submission" date="2021-04" db="EMBL/GenBank/DDBJ databases">
        <authorList>
            <person name="Gilroy R."/>
        </authorList>
    </citation>
    <scope>NUCLEOTIDE SEQUENCE</scope>
    <source>
        <strain evidence="7">Gambia16-930</strain>
    </source>
</reference>
<dbReference type="Proteomes" id="UP000824267">
    <property type="component" value="Unassembled WGS sequence"/>
</dbReference>
<proteinExistence type="predicted"/>
<keyword evidence="2" id="KW-0479">Metal-binding</keyword>
<dbReference type="SUPFAM" id="SSF54862">
    <property type="entry name" value="4Fe-4S ferredoxins"/>
    <property type="match status" value="1"/>
</dbReference>
<dbReference type="PANTHER" id="PTHR24960">
    <property type="entry name" value="PHOTOSYSTEM I IRON-SULFUR CENTER-RELATED"/>
    <property type="match status" value="1"/>
</dbReference>
<keyword evidence="4" id="KW-0411">Iron-sulfur</keyword>
<comment type="caution">
    <text evidence="7">The sequence shown here is derived from an EMBL/GenBank/DDBJ whole genome shotgun (WGS) entry which is preliminary data.</text>
</comment>
<dbReference type="GO" id="GO:0051539">
    <property type="term" value="F:4 iron, 4 sulfur cluster binding"/>
    <property type="evidence" value="ECO:0007669"/>
    <property type="project" value="UniProtKB-KW"/>
</dbReference>
<sequence>MKKSTALLFCCLLSSFVVSAQRIDEKDYNGQKDVSVVYFIREITPENVLKLYDALGVDFKGKTAVKLHFGEDGNKNYLDPELTRPLMQKTKATWVETNVLYVGKRRFTDSHLKLAKEHGFTFAPIDILDSDGEIDIPTDGMGLKHFKKVKYGKHFMNYDNYIIYSHFKGHGSAGFGGAIKNMAMGFASPGGKMAQHAADFPQINNPEKCVACGNCVNNCPAEALSLEGGIHIDTTKCIGCAKCTAECPLRLFSPKKVSLEGDTFLERLVEYAYVGWSKKPMVFINVLANISAVCDCSSNAPKPFTEDIGMVASKDIVAIEQASFDLVAEGHKCEDPFLKESGKSGLSQIDYASKLGMGNKKYVLIEIK</sequence>
<dbReference type="InterPro" id="IPR050157">
    <property type="entry name" value="PSI_iron-sulfur_center"/>
</dbReference>
<organism evidence="7 8">
    <name type="scientific">Candidatus Onthomorpha intestinigallinarum</name>
    <dbReference type="NCBI Taxonomy" id="2840880"/>
    <lineage>
        <taxon>Bacteria</taxon>
        <taxon>Pseudomonadati</taxon>
        <taxon>Bacteroidota</taxon>
        <taxon>Bacteroidia</taxon>
        <taxon>Bacteroidales</taxon>
        <taxon>Candidatus Onthomorpha</taxon>
    </lineage>
</organism>
<dbReference type="Gene3D" id="3.30.70.20">
    <property type="match status" value="1"/>
</dbReference>
<feature type="domain" description="4Fe-4S ferredoxin-type" evidence="6">
    <location>
        <begin position="230"/>
        <end position="257"/>
    </location>
</feature>
<dbReference type="InterPro" id="IPR017900">
    <property type="entry name" value="4Fe4S_Fe_S_CS"/>
</dbReference>
<evidence type="ECO:0000256" key="1">
    <source>
        <dbReference type="ARBA" id="ARBA00022485"/>
    </source>
</evidence>
<feature type="signal peptide" evidence="5">
    <location>
        <begin position="1"/>
        <end position="20"/>
    </location>
</feature>
<evidence type="ECO:0000259" key="6">
    <source>
        <dbReference type="PROSITE" id="PS51379"/>
    </source>
</evidence>
<protein>
    <submittedName>
        <fullName evidence="7">DUF362 domain-containing protein</fullName>
    </submittedName>
</protein>
<accession>A0A9D1RI64</accession>
<dbReference type="Pfam" id="PF12838">
    <property type="entry name" value="Fer4_7"/>
    <property type="match status" value="1"/>
</dbReference>
<feature type="chain" id="PRO_5039110951" evidence="5">
    <location>
        <begin position="21"/>
        <end position="368"/>
    </location>
</feature>
<dbReference type="Pfam" id="PF04015">
    <property type="entry name" value="DUF362"/>
    <property type="match status" value="1"/>
</dbReference>
<evidence type="ECO:0000313" key="8">
    <source>
        <dbReference type="Proteomes" id="UP000824267"/>
    </source>
</evidence>
<evidence type="ECO:0000256" key="4">
    <source>
        <dbReference type="ARBA" id="ARBA00023014"/>
    </source>
</evidence>
<evidence type="ECO:0000256" key="2">
    <source>
        <dbReference type="ARBA" id="ARBA00022723"/>
    </source>
</evidence>
<dbReference type="PROSITE" id="PS00198">
    <property type="entry name" value="4FE4S_FER_1"/>
    <property type="match status" value="2"/>
</dbReference>
<evidence type="ECO:0000256" key="5">
    <source>
        <dbReference type="SAM" id="SignalP"/>
    </source>
</evidence>